<organism evidence="1 2">
    <name type="scientific">Necator americanus</name>
    <name type="common">Human hookworm</name>
    <dbReference type="NCBI Taxonomy" id="51031"/>
    <lineage>
        <taxon>Eukaryota</taxon>
        <taxon>Metazoa</taxon>
        <taxon>Ecdysozoa</taxon>
        <taxon>Nematoda</taxon>
        <taxon>Chromadorea</taxon>
        <taxon>Rhabditida</taxon>
        <taxon>Rhabditina</taxon>
        <taxon>Rhabditomorpha</taxon>
        <taxon>Strongyloidea</taxon>
        <taxon>Ancylostomatidae</taxon>
        <taxon>Bunostominae</taxon>
        <taxon>Necator</taxon>
    </lineage>
</organism>
<name>W2T8K4_NECAM</name>
<dbReference type="KEGG" id="nai:NECAME_10491"/>
<dbReference type="EMBL" id="KI660009">
    <property type="protein sequence ID" value="ETN78208.1"/>
    <property type="molecule type" value="Genomic_DNA"/>
</dbReference>
<gene>
    <name evidence="1" type="ORF">NECAME_10491</name>
</gene>
<dbReference type="Proteomes" id="UP000053676">
    <property type="component" value="Unassembled WGS sequence"/>
</dbReference>
<sequence length="63" mass="6865">MACKGVAECGLSDPAGEEVSPKALSRAKRQCCYQMQTSCCPQQQQPQCNCVALQIKPQTFITK</sequence>
<keyword evidence="2" id="KW-1185">Reference proteome</keyword>
<evidence type="ECO:0000313" key="1">
    <source>
        <dbReference type="EMBL" id="ETN78208.1"/>
    </source>
</evidence>
<proteinExistence type="predicted"/>
<dbReference type="AlphaFoldDB" id="W2T8K4"/>
<evidence type="ECO:0000313" key="2">
    <source>
        <dbReference type="Proteomes" id="UP000053676"/>
    </source>
</evidence>
<protein>
    <submittedName>
        <fullName evidence="1">Uncharacterized protein</fullName>
    </submittedName>
</protein>
<accession>W2T8K4</accession>
<reference evidence="2" key="1">
    <citation type="journal article" date="2014" name="Nat. Genet.">
        <title>Genome of the human hookworm Necator americanus.</title>
        <authorList>
            <person name="Tang Y.T."/>
            <person name="Gao X."/>
            <person name="Rosa B.A."/>
            <person name="Abubucker S."/>
            <person name="Hallsworth-Pepin K."/>
            <person name="Martin J."/>
            <person name="Tyagi R."/>
            <person name="Heizer E."/>
            <person name="Zhang X."/>
            <person name="Bhonagiri-Palsikar V."/>
            <person name="Minx P."/>
            <person name="Warren W.C."/>
            <person name="Wang Q."/>
            <person name="Zhan B."/>
            <person name="Hotez P.J."/>
            <person name="Sternberg P.W."/>
            <person name="Dougall A."/>
            <person name="Gaze S.T."/>
            <person name="Mulvenna J."/>
            <person name="Sotillo J."/>
            <person name="Ranganathan S."/>
            <person name="Rabelo E.M."/>
            <person name="Wilson R.K."/>
            <person name="Felgner P.L."/>
            <person name="Bethony J."/>
            <person name="Hawdon J.M."/>
            <person name="Gasser R.B."/>
            <person name="Loukas A."/>
            <person name="Mitreva M."/>
        </authorList>
    </citation>
    <scope>NUCLEOTIDE SEQUENCE [LARGE SCALE GENOMIC DNA]</scope>
</reference>